<comment type="caution">
    <text evidence="1">The sequence shown here is derived from an EMBL/GenBank/DDBJ whole genome shotgun (WGS) entry which is preliminary data.</text>
</comment>
<dbReference type="RefSeq" id="WP_078415599.1">
    <property type="nucleotide sequence ID" value="NZ_MCRK01000039.1"/>
</dbReference>
<evidence type="ECO:0000313" key="2">
    <source>
        <dbReference type="Proteomes" id="UP000189728"/>
    </source>
</evidence>
<dbReference type="AlphaFoldDB" id="A0AAX0LA09"/>
<evidence type="ECO:0000313" key="1">
    <source>
        <dbReference type="EMBL" id="OPA76418.1"/>
    </source>
</evidence>
<dbReference type="CDD" id="cd10936">
    <property type="entry name" value="CE4_DAC2"/>
    <property type="match status" value="1"/>
</dbReference>
<name>A0AAX0LA09_9BACT</name>
<proteinExistence type="predicted"/>
<dbReference type="GO" id="GO:0005975">
    <property type="term" value="P:carbohydrate metabolic process"/>
    <property type="evidence" value="ECO:0007669"/>
    <property type="project" value="InterPro"/>
</dbReference>
<sequence>MAKLKKIDNKPKKRRPRAKKAKKGRFVLWLFVILAIISVSSYLFFKNYDFVIKKKQEYIQKTEVDYKKNIDKKTLKENSAKKSNKDTKPKTKKIVQFDKDENLSKLFLDTNTKDETYFLRQIKEDKKQKLETKQESTNVNHSVFPVKNRTEILQEKKIQTNDTKKIIEQNEKKIDKKIKIENNKTVDKSIAFKKTENKAIKNTKIKKPKLAIVIDDVANRHHVDMIRSVGLKMTPSFFPKTKHHLDTPKLAKEFEFYMIHLPMQAQHFSRPEINTLNVQDSEKIIDKKIKDVRVDFPTAKFMNNHTGSKFTSDFNAMDKAFKAFIKYDFIFIDSKTIATTKVKKVAKKYKKPYISRDVFLDDKDNKASINKEIKNAINIAKQKGYAIAIGHPRKNTIEALKQNRSYILDNVELVYVKDLYGFYR</sequence>
<dbReference type="PANTHER" id="PTHR30105">
    <property type="entry name" value="UNCHARACTERIZED YIBQ-RELATED"/>
    <property type="match status" value="1"/>
</dbReference>
<protein>
    <recommendedName>
        <fullName evidence="3">Divergent polysaccharide deacetylase</fullName>
    </recommendedName>
</protein>
<gene>
    <name evidence="1" type="ORF">BFG04_04865</name>
</gene>
<dbReference type="InterPro" id="IPR006837">
    <property type="entry name" value="Divergent_DAC"/>
</dbReference>
<dbReference type="InterPro" id="IPR011330">
    <property type="entry name" value="Glyco_hydro/deAcase_b/a-brl"/>
</dbReference>
<dbReference type="Gene3D" id="3.20.20.370">
    <property type="entry name" value="Glycoside hydrolase/deacetylase"/>
    <property type="match status" value="1"/>
</dbReference>
<accession>A0AAX0LA09</accession>
<organism evidence="1 2">
    <name type="scientific">Campylobacter pinnipediorum subsp. pinnipediorum</name>
    <dbReference type="NCBI Taxonomy" id="1660067"/>
    <lineage>
        <taxon>Bacteria</taxon>
        <taxon>Pseudomonadati</taxon>
        <taxon>Campylobacterota</taxon>
        <taxon>Epsilonproteobacteria</taxon>
        <taxon>Campylobacterales</taxon>
        <taxon>Campylobacteraceae</taxon>
        <taxon>Campylobacter</taxon>
    </lineage>
</organism>
<dbReference type="Proteomes" id="UP000189728">
    <property type="component" value="Unassembled WGS sequence"/>
</dbReference>
<evidence type="ECO:0008006" key="3">
    <source>
        <dbReference type="Google" id="ProtNLM"/>
    </source>
</evidence>
<reference evidence="1 2" key="1">
    <citation type="submission" date="2016-08" db="EMBL/GenBank/DDBJ databases">
        <title>Campylobacter species from sea mammals.</title>
        <authorList>
            <person name="Gilbert M.J."/>
            <person name="Byrne B.A."/>
            <person name="Zomer A.L."/>
            <person name="Wagenaar J.A."/>
        </authorList>
    </citation>
    <scope>NUCLEOTIDE SEQUENCE [LARGE SCALE GENOMIC DNA]</scope>
    <source>
        <strain evidence="1 2">1105248</strain>
    </source>
</reference>
<dbReference type="EMBL" id="MCRK01000039">
    <property type="protein sequence ID" value="OPA76418.1"/>
    <property type="molecule type" value="Genomic_DNA"/>
</dbReference>
<dbReference type="Pfam" id="PF04748">
    <property type="entry name" value="Polysacc_deac_2"/>
    <property type="match status" value="1"/>
</dbReference>
<dbReference type="PANTHER" id="PTHR30105:SF2">
    <property type="entry name" value="DIVERGENT POLYSACCHARIDE DEACETYLASE SUPERFAMILY"/>
    <property type="match status" value="1"/>
</dbReference>
<dbReference type="SUPFAM" id="SSF88713">
    <property type="entry name" value="Glycoside hydrolase/deacetylase"/>
    <property type="match status" value="1"/>
</dbReference>